<dbReference type="InterPro" id="IPR003439">
    <property type="entry name" value="ABC_transporter-like_ATP-bd"/>
</dbReference>
<reference evidence="13" key="1">
    <citation type="journal article" date="2018" name="Nat. Microbiol.">
        <title>Leveraging single-cell genomics to expand the fungal tree of life.</title>
        <authorList>
            <person name="Ahrendt S.R."/>
            <person name="Quandt C.A."/>
            <person name="Ciobanu D."/>
            <person name="Clum A."/>
            <person name="Salamov A."/>
            <person name="Andreopoulos B."/>
            <person name="Cheng J.F."/>
            <person name="Woyke T."/>
            <person name="Pelin A."/>
            <person name="Henrissat B."/>
            <person name="Reynolds N.K."/>
            <person name="Benny G.L."/>
            <person name="Smith M.E."/>
            <person name="James T.Y."/>
            <person name="Grigoriev I.V."/>
        </authorList>
    </citation>
    <scope>NUCLEOTIDE SEQUENCE [LARGE SCALE GENOMIC DNA]</scope>
</reference>
<dbReference type="PANTHER" id="PTHR24223:SF443">
    <property type="entry name" value="MULTIDRUG-RESISTANCE LIKE PROTEIN 1, ISOFORM I"/>
    <property type="match status" value="1"/>
</dbReference>
<feature type="transmembrane region" description="Helical" evidence="10">
    <location>
        <begin position="64"/>
        <end position="88"/>
    </location>
</feature>
<dbReference type="InterPro" id="IPR011527">
    <property type="entry name" value="ABC1_TM_dom"/>
</dbReference>
<keyword evidence="3 10" id="KW-0812">Transmembrane</keyword>
<keyword evidence="2" id="KW-0813">Transport</keyword>
<feature type="domain" description="ABC transmembrane type-1" evidence="11">
    <location>
        <begin position="632"/>
        <end position="828"/>
    </location>
</feature>
<sequence length="828" mass="91163">MRLGHNRPLEETDLYAMKASDKADFLMQHMDEFWDAMAASLKDAKKPVPSLASVIRRQFFFTRVISGILQALSLACTLLVPVFVQQILNWILQYPQNPDAGDTPFLDSGVGLAFALFGLQLCATVFGRTSEQMTRKITVNMKTLLISLVFEKSLRLSAKASKEFDTGRIINMINVDAGIVSQVVRGSTLAWSAPVQIAASLALLSHFLGSSAVNADKTIIKGGDKRLTATREMLQGIRIVKLRAQENFFLEKLTRLRQIQVGALKRFFIDAGGFLSFTQIAPVARNYADPASYQLRRFWILQDRQCLFFCVCDKLFVSARGFTSVSRHRQFASQVLFGQLIDPMLALPNAITLMLDSSDFASDLLTCSFLSPAHLFSAIVMANISWKRIQSFLYSEESGPIPNEMDIPNPTGDVQPAAAISFKNATFSWPASPAEPDGSGKMTKSKKGIRGTPALSDSAASTINVEANTEPPSPKEGSNSSETQSEDLLFFKDLNFSIKKGCLTAIVGTVGAGKSSIFSAIIGEMTKVNGESSLSCVLPVLASPTILAFESGTFDMLRAANGVFAHMMIDHAFDDSPSKHASGPEVTIVDCEAIKETSSAVDIIIAEDKETGSVKWKAMHAYVQFAGGVWHVLLVLFAIRIYTATSVINQFWLSWWTSDKFNQSLDWYIHIYISLGVAQAVFLLIFICIIISGTYQVSRRMHRKALEGVLQAPMSFFDSQPVGRILNRFSKDIESIDQELWVSVFTVTLAVFAIFGNVVSITVVSVYMLGKKEIPLQKILTTPSCITRLAVSSTGVPVPHPTSAIFVPLAVIYYFILAFYRPTNRELK</sequence>
<keyword evidence="5" id="KW-0547">Nucleotide-binding</keyword>
<dbReference type="InterPro" id="IPR050173">
    <property type="entry name" value="ABC_transporter_C-like"/>
</dbReference>
<dbReference type="InterPro" id="IPR027417">
    <property type="entry name" value="P-loop_NTPase"/>
</dbReference>
<dbReference type="GO" id="GO:0012505">
    <property type="term" value="C:endomembrane system"/>
    <property type="evidence" value="ECO:0007669"/>
    <property type="project" value="UniProtKB-SubCell"/>
</dbReference>
<evidence type="ECO:0000259" key="11">
    <source>
        <dbReference type="PROSITE" id="PS50929"/>
    </source>
</evidence>
<comment type="subcellular location">
    <subcellularLocation>
        <location evidence="1">Endomembrane system</location>
        <topology evidence="1">Multi-pass membrane protein</topology>
    </subcellularLocation>
</comment>
<dbReference type="Proteomes" id="UP000269721">
    <property type="component" value="Unassembled WGS sequence"/>
</dbReference>
<evidence type="ECO:0000256" key="4">
    <source>
        <dbReference type="ARBA" id="ARBA00022737"/>
    </source>
</evidence>
<feature type="transmembrane region" description="Helical" evidence="10">
    <location>
        <begin position="802"/>
        <end position="820"/>
    </location>
</feature>
<evidence type="ECO:0000256" key="2">
    <source>
        <dbReference type="ARBA" id="ARBA00022448"/>
    </source>
</evidence>
<dbReference type="EMBL" id="KZ996684">
    <property type="protein sequence ID" value="RKO88481.1"/>
    <property type="molecule type" value="Genomic_DNA"/>
</dbReference>
<dbReference type="SUPFAM" id="SSF90123">
    <property type="entry name" value="ABC transporter transmembrane region"/>
    <property type="match status" value="2"/>
</dbReference>
<feature type="region of interest" description="Disordered" evidence="9">
    <location>
        <begin position="428"/>
        <end position="484"/>
    </location>
</feature>
<dbReference type="GO" id="GO:0005524">
    <property type="term" value="F:ATP binding"/>
    <property type="evidence" value="ECO:0007669"/>
    <property type="project" value="UniProtKB-KW"/>
</dbReference>
<name>A0A4P9W7M3_9FUNG</name>
<feature type="compositionally biased region" description="Polar residues" evidence="9">
    <location>
        <begin position="458"/>
        <end position="467"/>
    </location>
</feature>
<dbReference type="PROSITE" id="PS50929">
    <property type="entry name" value="ABC_TM1F"/>
    <property type="match status" value="2"/>
</dbReference>
<dbReference type="InterPro" id="IPR036640">
    <property type="entry name" value="ABC1_TM_sf"/>
</dbReference>
<evidence type="ECO:0000256" key="10">
    <source>
        <dbReference type="SAM" id="Phobius"/>
    </source>
</evidence>
<evidence type="ECO:0000256" key="7">
    <source>
        <dbReference type="ARBA" id="ARBA00022989"/>
    </source>
</evidence>
<dbReference type="GO" id="GO:0000329">
    <property type="term" value="C:fungal-type vacuole membrane"/>
    <property type="evidence" value="ECO:0007669"/>
    <property type="project" value="UniProtKB-ARBA"/>
</dbReference>
<dbReference type="GO" id="GO:0016887">
    <property type="term" value="F:ATP hydrolysis activity"/>
    <property type="evidence" value="ECO:0007669"/>
    <property type="project" value="InterPro"/>
</dbReference>
<evidence type="ECO:0000256" key="3">
    <source>
        <dbReference type="ARBA" id="ARBA00022692"/>
    </source>
</evidence>
<accession>A0A4P9W7M3</accession>
<evidence type="ECO:0000256" key="8">
    <source>
        <dbReference type="ARBA" id="ARBA00023136"/>
    </source>
</evidence>
<gene>
    <name evidence="12" type="ORF">BDK51DRAFT_30641</name>
</gene>
<dbReference type="AlphaFoldDB" id="A0A4P9W7M3"/>
<dbReference type="Pfam" id="PF00005">
    <property type="entry name" value="ABC_tran"/>
    <property type="match status" value="1"/>
</dbReference>
<dbReference type="Gene3D" id="3.40.50.300">
    <property type="entry name" value="P-loop containing nucleotide triphosphate hydrolases"/>
    <property type="match status" value="1"/>
</dbReference>
<keyword evidence="4" id="KW-0677">Repeat</keyword>
<protein>
    <submittedName>
        <fullName evidence="12">ABC transporter type 1, transmembrane domain-containing protein</fullName>
    </submittedName>
</protein>
<feature type="domain" description="ABC transmembrane type-1" evidence="11">
    <location>
        <begin position="64"/>
        <end position="284"/>
    </location>
</feature>
<evidence type="ECO:0000313" key="12">
    <source>
        <dbReference type="EMBL" id="RKO88481.1"/>
    </source>
</evidence>
<feature type="transmembrane region" description="Helical" evidence="10">
    <location>
        <begin position="668"/>
        <end position="695"/>
    </location>
</feature>
<feature type="transmembrane region" description="Helical" evidence="10">
    <location>
        <begin position="740"/>
        <end position="768"/>
    </location>
</feature>
<evidence type="ECO:0000313" key="13">
    <source>
        <dbReference type="Proteomes" id="UP000269721"/>
    </source>
</evidence>
<organism evidence="12 13">
    <name type="scientific">Blyttiomyces helicus</name>
    <dbReference type="NCBI Taxonomy" id="388810"/>
    <lineage>
        <taxon>Eukaryota</taxon>
        <taxon>Fungi</taxon>
        <taxon>Fungi incertae sedis</taxon>
        <taxon>Chytridiomycota</taxon>
        <taxon>Chytridiomycota incertae sedis</taxon>
        <taxon>Chytridiomycetes</taxon>
        <taxon>Chytridiomycetes incertae sedis</taxon>
        <taxon>Blyttiomyces</taxon>
    </lineage>
</organism>
<keyword evidence="8 10" id="KW-0472">Membrane</keyword>
<proteinExistence type="predicted"/>
<dbReference type="SUPFAM" id="SSF52540">
    <property type="entry name" value="P-loop containing nucleoside triphosphate hydrolases"/>
    <property type="match status" value="1"/>
</dbReference>
<dbReference type="Pfam" id="PF00664">
    <property type="entry name" value="ABC_membrane"/>
    <property type="match status" value="2"/>
</dbReference>
<keyword evidence="6" id="KW-0067">ATP-binding</keyword>
<feature type="transmembrane region" description="Helical" evidence="10">
    <location>
        <begin position="625"/>
        <end position="648"/>
    </location>
</feature>
<evidence type="ECO:0000256" key="9">
    <source>
        <dbReference type="SAM" id="MobiDB-lite"/>
    </source>
</evidence>
<dbReference type="OrthoDB" id="6500128at2759"/>
<keyword evidence="13" id="KW-1185">Reference proteome</keyword>
<evidence type="ECO:0000256" key="6">
    <source>
        <dbReference type="ARBA" id="ARBA00022840"/>
    </source>
</evidence>
<dbReference type="Gene3D" id="1.20.1560.10">
    <property type="entry name" value="ABC transporter type 1, transmembrane domain"/>
    <property type="match status" value="2"/>
</dbReference>
<dbReference type="PANTHER" id="PTHR24223">
    <property type="entry name" value="ATP-BINDING CASSETTE SUB-FAMILY C"/>
    <property type="match status" value="1"/>
</dbReference>
<evidence type="ECO:0000256" key="5">
    <source>
        <dbReference type="ARBA" id="ARBA00022741"/>
    </source>
</evidence>
<evidence type="ECO:0000256" key="1">
    <source>
        <dbReference type="ARBA" id="ARBA00004127"/>
    </source>
</evidence>
<keyword evidence="7 10" id="KW-1133">Transmembrane helix</keyword>
<dbReference type="GO" id="GO:0140359">
    <property type="term" value="F:ABC-type transporter activity"/>
    <property type="evidence" value="ECO:0007669"/>
    <property type="project" value="InterPro"/>
</dbReference>
<feature type="transmembrane region" description="Helical" evidence="10">
    <location>
        <begin position="108"/>
        <end position="127"/>
    </location>
</feature>